<keyword evidence="2" id="KW-0001">2Fe-2S</keyword>
<evidence type="ECO:0000256" key="2">
    <source>
        <dbReference type="ARBA" id="ARBA00022714"/>
    </source>
</evidence>
<keyword evidence="11" id="KW-1185">Reference proteome</keyword>
<keyword evidence="1" id="KW-0813">Transport</keyword>
<evidence type="ECO:0000256" key="7">
    <source>
        <dbReference type="ARBA" id="ARBA00039386"/>
    </source>
</evidence>
<proteinExistence type="inferred from homology"/>
<gene>
    <name evidence="10" type="ORF">EJN92_12885</name>
</gene>
<dbReference type="Gene3D" id="1.10.10.1100">
    <property type="entry name" value="BFD-like [2Fe-2S]-binding domain"/>
    <property type="match status" value="1"/>
</dbReference>
<dbReference type="EMBL" id="CP034464">
    <property type="protein sequence ID" value="AZP12819.1"/>
    <property type="molecule type" value="Genomic_DNA"/>
</dbReference>
<keyword evidence="4" id="KW-0249">Electron transport</keyword>
<dbReference type="PANTHER" id="PTHR37424:SF1">
    <property type="entry name" value="BACTERIOFERRITIN-ASSOCIATED FERREDOXIN"/>
    <property type="match status" value="1"/>
</dbReference>
<keyword evidence="3" id="KW-0479">Metal-binding</keyword>
<protein>
    <recommendedName>
        <fullName evidence="7">Bacterioferritin-associated ferredoxin</fullName>
    </recommendedName>
</protein>
<dbReference type="OrthoDB" id="9815350at2"/>
<evidence type="ECO:0000256" key="8">
    <source>
        <dbReference type="ARBA" id="ARBA00046332"/>
    </source>
</evidence>
<dbReference type="InterPro" id="IPR041854">
    <property type="entry name" value="BFD-like_2Fe2S-bd_dom_sf"/>
</dbReference>
<evidence type="ECO:0000256" key="1">
    <source>
        <dbReference type="ARBA" id="ARBA00022448"/>
    </source>
</evidence>
<organism evidence="10 11">
    <name type="scientific">Undibacterium parvum</name>
    <dbReference type="NCBI Taxonomy" id="401471"/>
    <lineage>
        <taxon>Bacteria</taxon>
        <taxon>Pseudomonadati</taxon>
        <taxon>Pseudomonadota</taxon>
        <taxon>Betaproteobacteria</taxon>
        <taxon>Burkholderiales</taxon>
        <taxon>Oxalobacteraceae</taxon>
        <taxon>Undibacterium</taxon>
    </lineage>
</organism>
<name>A0A3S9HL30_9BURK</name>
<dbReference type="GO" id="GO:0051537">
    <property type="term" value="F:2 iron, 2 sulfur cluster binding"/>
    <property type="evidence" value="ECO:0007669"/>
    <property type="project" value="UniProtKB-KW"/>
</dbReference>
<evidence type="ECO:0000313" key="11">
    <source>
        <dbReference type="Proteomes" id="UP000275663"/>
    </source>
</evidence>
<evidence type="ECO:0000256" key="5">
    <source>
        <dbReference type="ARBA" id="ARBA00023004"/>
    </source>
</evidence>
<dbReference type="InterPro" id="IPR052371">
    <property type="entry name" value="BFD-associated_ferredoxin"/>
</dbReference>
<keyword evidence="5" id="KW-0408">Iron</keyword>
<evidence type="ECO:0000259" key="9">
    <source>
        <dbReference type="Pfam" id="PF04324"/>
    </source>
</evidence>
<comment type="similarity">
    <text evidence="8">Belongs to the Bfd family.</text>
</comment>
<evidence type="ECO:0000256" key="3">
    <source>
        <dbReference type="ARBA" id="ARBA00022723"/>
    </source>
</evidence>
<reference evidence="10 11" key="1">
    <citation type="journal article" date="2011" name="Int. J. Syst. Evol. Microbiol.">
        <title>Description of Undibacterium oligocarboniphilum sp. nov., isolated from purified water, and Undibacterium pigrum strain CCUG 49012 as the type strain of Undibacterium parvum sp. nov., and emended descriptions of the genus Undibacterium and the species Undibacterium pigrum.</title>
        <authorList>
            <person name="Eder W."/>
            <person name="Wanner G."/>
            <person name="Ludwig W."/>
            <person name="Busse H.J."/>
            <person name="Ziemke-Kageler F."/>
            <person name="Lang E."/>
        </authorList>
    </citation>
    <scope>NUCLEOTIDE SEQUENCE [LARGE SCALE GENOMIC DNA]</scope>
    <source>
        <strain evidence="10 11">DSM 23061</strain>
    </source>
</reference>
<dbReference type="Proteomes" id="UP000275663">
    <property type="component" value="Chromosome"/>
</dbReference>
<dbReference type="InterPro" id="IPR007419">
    <property type="entry name" value="BFD-like_2Fe2S-bd_dom"/>
</dbReference>
<dbReference type="Pfam" id="PF04324">
    <property type="entry name" value="Fer2_BFD"/>
    <property type="match status" value="1"/>
</dbReference>
<evidence type="ECO:0000313" key="10">
    <source>
        <dbReference type="EMBL" id="AZP12819.1"/>
    </source>
</evidence>
<evidence type="ECO:0000256" key="4">
    <source>
        <dbReference type="ARBA" id="ARBA00022982"/>
    </source>
</evidence>
<evidence type="ECO:0000256" key="6">
    <source>
        <dbReference type="ARBA" id="ARBA00023014"/>
    </source>
</evidence>
<feature type="domain" description="BFD-like [2Fe-2S]-binding" evidence="9">
    <location>
        <begin position="2"/>
        <end position="49"/>
    </location>
</feature>
<keyword evidence="6" id="KW-0411">Iron-sulfur</keyword>
<dbReference type="AlphaFoldDB" id="A0A3S9HL30"/>
<sequence>MIVCVCNNVSESKIRLAVEAGISTLAQLRSDLEVGSCCGKCLSCARQVMRDCQQQALPQALVSHPLHFQTSRTALNMAA</sequence>
<dbReference type="PANTHER" id="PTHR37424">
    <property type="entry name" value="BACTERIOFERRITIN-ASSOCIATED FERREDOXIN"/>
    <property type="match status" value="1"/>
</dbReference>
<accession>A0A3S9HL30</accession>
<dbReference type="GO" id="GO:0046872">
    <property type="term" value="F:metal ion binding"/>
    <property type="evidence" value="ECO:0007669"/>
    <property type="project" value="UniProtKB-KW"/>
</dbReference>
<dbReference type="RefSeq" id="WP_126128198.1">
    <property type="nucleotide sequence ID" value="NZ_CP034464.1"/>
</dbReference>
<dbReference type="KEGG" id="upv:EJN92_12885"/>